<dbReference type="GO" id="GO:0015171">
    <property type="term" value="F:amino acid transmembrane transporter activity"/>
    <property type="evidence" value="ECO:0007669"/>
    <property type="project" value="TreeGrafter"/>
</dbReference>
<keyword evidence="6 8" id="KW-0472">Membrane</keyword>
<dbReference type="Gene3D" id="1.20.1740.10">
    <property type="entry name" value="Amino acid/polyamine transporter I"/>
    <property type="match status" value="1"/>
</dbReference>
<sequence>MDAELSGNEKAQEIPSDANSCERNGTTSIIELSEHGLHRGLKSHHIQLLAISGVIGSGLFVASAGALNSAGPGGLLVGYSAWCVFLLCVAHATGEMSTLLPVPGSFITHSDLDTNMAGDIGRFIDESAAVAMGWIYAYRIFVVADCTALTGLWSYWFPDINPGVWVTITLVVVFTLNCLAVRYFGEAEFYASIYKIFLIIGFLIFAFIVVLGGNPQHDRIGFRYWKDPGAFNEQYIGGGGGKFLAIWGVFNAAAFAIGGPDLIANCASETINPRRNIPKAVKRVIYRLIFFFILSVFAVGLLVPYNDPTLLTALASKNGVTKSPFIIAMKRLKIKFLPDLCNAVIPRRGRSITSAWSCTNCLLFQASRTVFGLAKYGRAPKIFAKTTKSGVPMPALLLSTAVSSLAFLTCNTASAVVLEWFINLGSTATMIAYILIMLANLRFHQGLRAQGVDPSTLPYRSRFTPYCNYFGIFWVGLILLTNGYGKWTCALLTSLPMLMACIGVFIKGHWSFSGFFTAYFTLVFFLAIYFVWKILKKTSFIKPGDMDIQTGIAEVEAHERSLGYKPPASRYEK</sequence>
<evidence type="ECO:0000256" key="6">
    <source>
        <dbReference type="ARBA" id="ARBA00023136"/>
    </source>
</evidence>
<dbReference type="Pfam" id="PF00324">
    <property type="entry name" value="AA_permease"/>
    <property type="match status" value="1"/>
</dbReference>
<feature type="transmembrane region" description="Helical" evidence="8">
    <location>
        <begin position="48"/>
        <end position="67"/>
    </location>
</feature>
<accession>A0A194W356</accession>
<name>A0A194W356_CYTMA</name>
<feature type="transmembrane region" description="Helical" evidence="8">
    <location>
        <begin position="391"/>
        <end position="408"/>
    </location>
</feature>
<dbReference type="SMR" id="A0A194W356"/>
<evidence type="ECO:0000259" key="9">
    <source>
        <dbReference type="Pfam" id="PF00324"/>
    </source>
</evidence>
<evidence type="ECO:0000256" key="3">
    <source>
        <dbReference type="ARBA" id="ARBA00022692"/>
    </source>
</evidence>
<proteinExistence type="predicted"/>
<feature type="domain" description="Amino acid permease/ SLC12A" evidence="9">
    <location>
        <begin position="45"/>
        <end position="540"/>
    </location>
</feature>
<keyword evidence="2" id="KW-0813">Transport</keyword>
<feature type="transmembrane region" description="Helical" evidence="8">
    <location>
        <begin position="487"/>
        <end position="506"/>
    </location>
</feature>
<feature type="transmembrane region" description="Helical" evidence="8">
    <location>
        <begin position="463"/>
        <end position="480"/>
    </location>
</feature>
<evidence type="ECO:0000256" key="7">
    <source>
        <dbReference type="SAM" id="MobiDB-lite"/>
    </source>
</evidence>
<dbReference type="OrthoDB" id="3900342at2759"/>
<dbReference type="PROSITE" id="PS00218">
    <property type="entry name" value="AMINO_ACID_PERMEASE_1"/>
    <property type="match status" value="1"/>
</dbReference>
<keyword evidence="4" id="KW-0029">Amino-acid transport</keyword>
<feature type="transmembrane region" description="Helical" evidence="8">
    <location>
        <begin position="420"/>
        <end position="443"/>
    </location>
</feature>
<comment type="subcellular location">
    <subcellularLocation>
        <location evidence="1">Membrane</location>
        <topology evidence="1">Multi-pass membrane protein</topology>
    </subcellularLocation>
</comment>
<evidence type="ECO:0000313" key="10">
    <source>
        <dbReference type="EMBL" id="KUI70470.1"/>
    </source>
</evidence>
<dbReference type="GO" id="GO:0016020">
    <property type="term" value="C:membrane"/>
    <property type="evidence" value="ECO:0007669"/>
    <property type="project" value="UniProtKB-SubCell"/>
</dbReference>
<keyword evidence="3 8" id="KW-0812">Transmembrane</keyword>
<evidence type="ECO:0000256" key="2">
    <source>
        <dbReference type="ARBA" id="ARBA00022448"/>
    </source>
</evidence>
<dbReference type="InterPro" id="IPR004841">
    <property type="entry name" value="AA-permease/SLC12A_dom"/>
</dbReference>
<dbReference type="InterPro" id="IPR004840">
    <property type="entry name" value="Amino_acid_permease_CS"/>
</dbReference>
<feature type="transmembrane region" description="Helical" evidence="8">
    <location>
        <begin position="73"/>
        <end position="92"/>
    </location>
</feature>
<reference evidence="10" key="1">
    <citation type="submission" date="2014-12" db="EMBL/GenBank/DDBJ databases">
        <title>Genome Sequence of Valsa Canker Pathogens Uncovers a Specific Adaption of Colonization on Woody Bark.</title>
        <authorList>
            <person name="Yin Z."/>
            <person name="Liu H."/>
            <person name="Gao X."/>
            <person name="Li Z."/>
            <person name="Song N."/>
            <person name="Ke X."/>
            <person name="Dai Q."/>
            <person name="Wu Y."/>
            <person name="Sun Y."/>
            <person name="Xu J.-R."/>
            <person name="Kang Z.K."/>
            <person name="Wang L."/>
            <person name="Huang L."/>
        </authorList>
    </citation>
    <scope>NUCLEOTIDE SEQUENCE [LARGE SCALE GENOMIC DNA]</scope>
    <source>
        <strain evidence="10">03-8</strain>
    </source>
</reference>
<feature type="transmembrane region" description="Helical" evidence="8">
    <location>
        <begin position="512"/>
        <end position="532"/>
    </location>
</feature>
<dbReference type="InterPro" id="IPR050524">
    <property type="entry name" value="APC_YAT"/>
</dbReference>
<feature type="transmembrane region" description="Helical" evidence="8">
    <location>
        <begin position="196"/>
        <end position="213"/>
    </location>
</feature>
<feature type="transmembrane region" description="Helical" evidence="8">
    <location>
        <begin position="163"/>
        <end position="184"/>
    </location>
</feature>
<dbReference type="EMBL" id="CM003103">
    <property type="protein sequence ID" value="KUI70470.1"/>
    <property type="molecule type" value="Genomic_DNA"/>
</dbReference>
<dbReference type="PANTHER" id="PTHR43341">
    <property type="entry name" value="AMINO ACID PERMEASE"/>
    <property type="match status" value="1"/>
</dbReference>
<dbReference type="Proteomes" id="UP000078559">
    <property type="component" value="Chromosome 6"/>
</dbReference>
<feature type="transmembrane region" description="Helical" evidence="8">
    <location>
        <begin position="136"/>
        <end position="157"/>
    </location>
</feature>
<keyword evidence="5 8" id="KW-1133">Transmembrane helix</keyword>
<keyword evidence="11" id="KW-1185">Reference proteome</keyword>
<dbReference type="AlphaFoldDB" id="A0A194W356"/>
<dbReference type="FunFam" id="1.20.1740.10:FF:000001">
    <property type="entry name" value="Amino acid permease"/>
    <property type="match status" value="1"/>
</dbReference>
<organism evidence="10 11">
    <name type="scientific">Cytospora mali</name>
    <name type="common">Apple Valsa canker fungus</name>
    <name type="synonym">Valsa mali</name>
    <dbReference type="NCBI Taxonomy" id="578113"/>
    <lineage>
        <taxon>Eukaryota</taxon>
        <taxon>Fungi</taxon>
        <taxon>Dikarya</taxon>
        <taxon>Ascomycota</taxon>
        <taxon>Pezizomycotina</taxon>
        <taxon>Sordariomycetes</taxon>
        <taxon>Sordariomycetidae</taxon>
        <taxon>Diaporthales</taxon>
        <taxon>Cytosporaceae</taxon>
        <taxon>Cytospora</taxon>
    </lineage>
</organism>
<evidence type="ECO:0000256" key="8">
    <source>
        <dbReference type="SAM" id="Phobius"/>
    </source>
</evidence>
<dbReference type="PIRSF" id="PIRSF006060">
    <property type="entry name" value="AA_transporter"/>
    <property type="match status" value="1"/>
</dbReference>
<evidence type="ECO:0000256" key="4">
    <source>
        <dbReference type="ARBA" id="ARBA00022970"/>
    </source>
</evidence>
<feature type="region of interest" description="Disordered" evidence="7">
    <location>
        <begin position="1"/>
        <end position="22"/>
    </location>
</feature>
<gene>
    <name evidence="10" type="ORF">VM1G_05854</name>
</gene>
<evidence type="ECO:0000256" key="5">
    <source>
        <dbReference type="ARBA" id="ARBA00022989"/>
    </source>
</evidence>
<protein>
    <submittedName>
        <fullName evidence="10">Proline-specific permease</fullName>
    </submittedName>
</protein>
<feature type="transmembrane region" description="Helical" evidence="8">
    <location>
        <begin position="284"/>
        <end position="305"/>
    </location>
</feature>
<dbReference type="PANTHER" id="PTHR43341:SF1">
    <property type="entry name" value="GENERAL AMINO-ACID PERMEASE GAP1"/>
    <property type="match status" value="1"/>
</dbReference>
<evidence type="ECO:0000313" key="11">
    <source>
        <dbReference type="Proteomes" id="UP000078559"/>
    </source>
</evidence>
<evidence type="ECO:0000256" key="1">
    <source>
        <dbReference type="ARBA" id="ARBA00004141"/>
    </source>
</evidence>